<feature type="compositionally biased region" description="Basic and acidic residues" evidence="1">
    <location>
        <begin position="12"/>
        <end position="30"/>
    </location>
</feature>
<organism evidence="2">
    <name type="scientific">marine sediment metagenome</name>
    <dbReference type="NCBI Taxonomy" id="412755"/>
    <lineage>
        <taxon>unclassified sequences</taxon>
        <taxon>metagenomes</taxon>
        <taxon>ecological metagenomes</taxon>
    </lineage>
</organism>
<sequence>MVTRFVPTARQRRQEERQRRREAEVAASRERIRRITAGEPPIVPEPELEPVTLIPEPELELPEIGAPIPEPQFRRRFEPEVERLISTLHPKLFPEIPEEELARFTPDIGAIIDWAQRNPDDFMERVWRIGRTPETEAVFIRMGATEAHLDELFPPEVEAELAAPQAVLEPEPEWQNASTGEVITQSEKDRRFPLGHEIELDEWRLTAETGRNYFIAFKVFGEALTKLPKQIGASILQAIQGHEGASVVDKGWADRFIESANTDLEKFAQEVTEEYRGT</sequence>
<protein>
    <submittedName>
        <fullName evidence="2">Uncharacterized protein</fullName>
    </submittedName>
</protein>
<feature type="region of interest" description="Disordered" evidence="1">
    <location>
        <begin position="1"/>
        <end position="33"/>
    </location>
</feature>
<gene>
    <name evidence="2" type="ORF">LCGC14_2443410</name>
</gene>
<feature type="non-terminal residue" evidence="2">
    <location>
        <position position="278"/>
    </location>
</feature>
<dbReference type="AlphaFoldDB" id="A0A0F9BIH1"/>
<name>A0A0F9BIH1_9ZZZZ</name>
<evidence type="ECO:0000256" key="1">
    <source>
        <dbReference type="SAM" id="MobiDB-lite"/>
    </source>
</evidence>
<dbReference type="EMBL" id="LAZR01037653">
    <property type="protein sequence ID" value="KKL21640.1"/>
    <property type="molecule type" value="Genomic_DNA"/>
</dbReference>
<evidence type="ECO:0000313" key="2">
    <source>
        <dbReference type="EMBL" id="KKL21640.1"/>
    </source>
</evidence>
<reference evidence="2" key="1">
    <citation type="journal article" date="2015" name="Nature">
        <title>Complex archaea that bridge the gap between prokaryotes and eukaryotes.</title>
        <authorList>
            <person name="Spang A."/>
            <person name="Saw J.H."/>
            <person name="Jorgensen S.L."/>
            <person name="Zaremba-Niedzwiedzka K."/>
            <person name="Martijn J."/>
            <person name="Lind A.E."/>
            <person name="van Eijk R."/>
            <person name="Schleper C."/>
            <person name="Guy L."/>
            <person name="Ettema T.J."/>
        </authorList>
    </citation>
    <scope>NUCLEOTIDE SEQUENCE</scope>
</reference>
<accession>A0A0F9BIH1</accession>
<proteinExistence type="predicted"/>
<comment type="caution">
    <text evidence="2">The sequence shown here is derived from an EMBL/GenBank/DDBJ whole genome shotgun (WGS) entry which is preliminary data.</text>
</comment>